<dbReference type="AlphaFoldDB" id="A0A0D0C2C0"/>
<evidence type="ECO:0000256" key="1">
    <source>
        <dbReference type="SAM" id="MobiDB-lite"/>
    </source>
</evidence>
<accession>A0A0D0C2C0</accession>
<evidence type="ECO:0000313" key="2">
    <source>
        <dbReference type="EMBL" id="KIK62256.1"/>
    </source>
</evidence>
<sequence>MTYQVVEFAAHSLTVAAQETKNIAGENVCAGESDVDIQSGKEDLVGDEDEVCDAAGSFVEGFATEWAATGNAVGGGFYSADVRVALKAARMKHVRVKTVGSATGARLNTDERGADGERIQGEKGSGKAVF</sequence>
<protein>
    <submittedName>
        <fullName evidence="2">Unplaced genomic scaffold GYMLUscaffold_20, whole genome shotgun sequence</fullName>
    </submittedName>
</protein>
<feature type="region of interest" description="Disordered" evidence="1">
    <location>
        <begin position="102"/>
        <end position="130"/>
    </location>
</feature>
<gene>
    <name evidence="2" type="ORF">GYMLUDRAFT_242936</name>
</gene>
<evidence type="ECO:0000313" key="3">
    <source>
        <dbReference type="Proteomes" id="UP000053593"/>
    </source>
</evidence>
<dbReference type="HOGENOM" id="CLU_1938400_0_0_1"/>
<reference evidence="2 3" key="1">
    <citation type="submission" date="2014-04" db="EMBL/GenBank/DDBJ databases">
        <title>Evolutionary Origins and Diversification of the Mycorrhizal Mutualists.</title>
        <authorList>
            <consortium name="DOE Joint Genome Institute"/>
            <consortium name="Mycorrhizal Genomics Consortium"/>
            <person name="Kohler A."/>
            <person name="Kuo A."/>
            <person name="Nagy L.G."/>
            <person name="Floudas D."/>
            <person name="Copeland A."/>
            <person name="Barry K.W."/>
            <person name="Cichocki N."/>
            <person name="Veneault-Fourrey C."/>
            <person name="LaButti K."/>
            <person name="Lindquist E.A."/>
            <person name="Lipzen A."/>
            <person name="Lundell T."/>
            <person name="Morin E."/>
            <person name="Murat C."/>
            <person name="Riley R."/>
            <person name="Ohm R."/>
            <person name="Sun H."/>
            <person name="Tunlid A."/>
            <person name="Henrissat B."/>
            <person name="Grigoriev I.V."/>
            <person name="Hibbett D.S."/>
            <person name="Martin F."/>
        </authorList>
    </citation>
    <scope>NUCLEOTIDE SEQUENCE [LARGE SCALE GENOMIC DNA]</scope>
    <source>
        <strain evidence="2 3">FD-317 M1</strain>
    </source>
</reference>
<dbReference type="Proteomes" id="UP000053593">
    <property type="component" value="Unassembled WGS sequence"/>
</dbReference>
<name>A0A0D0C2C0_9AGAR</name>
<feature type="compositionally biased region" description="Basic and acidic residues" evidence="1">
    <location>
        <begin position="108"/>
        <end position="130"/>
    </location>
</feature>
<dbReference type="EMBL" id="KN834768">
    <property type="protein sequence ID" value="KIK62256.1"/>
    <property type="molecule type" value="Genomic_DNA"/>
</dbReference>
<organism evidence="2 3">
    <name type="scientific">Collybiopsis luxurians FD-317 M1</name>
    <dbReference type="NCBI Taxonomy" id="944289"/>
    <lineage>
        <taxon>Eukaryota</taxon>
        <taxon>Fungi</taxon>
        <taxon>Dikarya</taxon>
        <taxon>Basidiomycota</taxon>
        <taxon>Agaricomycotina</taxon>
        <taxon>Agaricomycetes</taxon>
        <taxon>Agaricomycetidae</taxon>
        <taxon>Agaricales</taxon>
        <taxon>Marasmiineae</taxon>
        <taxon>Omphalotaceae</taxon>
        <taxon>Collybiopsis</taxon>
        <taxon>Collybiopsis luxurians</taxon>
    </lineage>
</organism>
<proteinExistence type="predicted"/>
<keyword evidence="3" id="KW-1185">Reference proteome</keyword>